<dbReference type="GO" id="GO:0019855">
    <property type="term" value="F:calcium channel inhibitor activity"/>
    <property type="evidence" value="ECO:0007669"/>
    <property type="project" value="TreeGrafter"/>
</dbReference>
<feature type="region of interest" description="Disordered" evidence="7">
    <location>
        <begin position="1"/>
        <end position="26"/>
    </location>
</feature>
<sequence>MDGEGEQGDREEREGSFKLQRESREERARGFGRRERMVSQYFIIVPTLAVLLTQLTLSRLSDSLLALSDAGHTLYLLINFCPPFILSHSSKLPHYARIRLPTLFSLLAPLFLSSLGLSLTLMSLGRIVRPHSPQRPVLILVAGAVGLLFNTIYIVTANVWKGSGFYIGRIQTQQSRWTPVMLLLVSLTPSCFLLVSGISFYLFSHPVLHYMDAALCLASIIIMLISVYSSIIQNGSILLQSVPPSVDLAGLRRDLDILFGPKGHHELHVWALAQGHTVATLHLSCTEPEAYQEYLKQATTLFGRHSVQEVTIQPEFGVPGPCSMSCGPLCASHFCCVTWEQEPKGLVLANICA</sequence>
<organism evidence="9 10">
    <name type="scientific">Pelobates cultripes</name>
    <name type="common">Western spadefoot toad</name>
    <dbReference type="NCBI Taxonomy" id="61616"/>
    <lineage>
        <taxon>Eukaryota</taxon>
        <taxon>Metazoa</taxon>
        <taxon>Chordata</taxon>
        <taxon>Craniata</taxon>
        <taxon>Vertebrata</taxon>
        <taxon>Euteleostomi</taxon>
        <taxon>Amphibia</taxon>
        <taxon>Batrachia</taxon>
        <taxon>Anura</taxon>
        <taxon>Pelobatoidea</taxon>
        <taxon>Pelobatidae</taxon>
        <taxon>Pelobates</taxon>
    </lineage>
</organism>
<feature type="compositionally biased region" description="Basic and acidic residues" evidence="7">
    <location>
        <begin position="7"/>
        <end position="26"/>
    </location>
</feature>
<feature type="transmembrane region" description="Helical" evidence="8">
    <location>
        <begin position="38"/>
        <end position="57"/>
    </location>
</feature>
<evidence type="ECO:0000256" key="4">
    <source>
        <dbReference type="ARBA" id="ARBA00022833"/>
    </source>
</evidence>
<proteinExistence type="inferred from homology"/>
<evidence type="ECO:0000313" key="10">
    <source>
        <dbReference type="Proteomes" id="UP001295444"/>
    </source>
</evidence>
<dbReference type="PANTHER" id="PTHR45820">
    <property type="entry name" value="FI23527P1"/>
    <property type="match status" value="1"/>
</dbReference>
<reference evidence="9" key="1">
    <citation type="submission" date="2022-03" db="EMBL/GenBank/DDBJ databases">
        <authorList>
            <person name="Alioto T."/>
            <person name="Alioto T."/>
            <person name="Gomez Garrido J."/>
        </authorList>
    </citation>
    <scope>NUCLEOTIDE SEQUENCE</scope>
</reference>
<dbReference type="GO" id="GO:0006882">
    <property type="term" value="P:intracellular zinc ion homeostasis"/>
    <property type="evidence" value="ECO:0007669"/>
    <property type="project" value="TreeGrafter"/>
</dbReference>
<evidence type="ECO:0000313" key="9">
    <source>
        <dbReference type="EMBL" id="CAH2314680.1"/>
    </source>
</evidence>
<feature type="transmembrane region" description="Helical" evidence="8">
    <location>
        <begin position="106"/>
        <end position="125"/>
    </location>
</feature>
<dbReference type="GO" id="GO:0016020">
    <property type="term" value="C:membrane"/>
    <property type="evidence" value="ECO:0007669"/>
    <property type="project" value="UniProtKB-SubCell"/>
</dbReference>
<evidence type="ECO:0000256" key="8">
    <source>
        <dbReference type="SAM" id="Phobius"/>
    </source>
</evidence>
<evidence type="ECO:0000256" key="5">
    <source>
        <dbReference type="ARBA" id="ARBA00022989"/>
    </source>
</evidence>
<keyword evidence="5 8" id="KW-1133">Transmembrane helix</keyword>
<dbReference type="GO" id="GO:0005794">
    <property type="term" value="C:Golgi apparatus"/>
    <property type="evidence" value="ECO:0007669"/>
    <property type="project" value="TreeGrafter"/>
</dbReference>
<evidence type="ECO:0000256" key="1">
    <source>
        <dbReference type="ARBA" id="ARBA00004141"/>
    </source>
</evidence>
<evidence type="ECO:0000256" key="7">
    <source>
        <dbReference type="SAM" id="MobiDB-lite"/>
    </source>
</evidence>
<feature type="transmembrane region" description="Helical" evidence="8">
    <location>
        <begin position="210"/>
        <end position="231"/>
    </location>
</feature>
<comment type="subcellular location">
    <subcellularLocation>
        <location evidence="1">Membrane</location>
        <topology evidence="1">Multi-pass membrane protein</topology>
    </subcellularLocation>
</comment>
<evidence type="ECO:0000256" key="2">
    <source>
        <dbReference type="ARBA" id="ARBA00008873"/>
    </source>
</evidence>
<feature type="transmembrane region" description="Helical" evidence="8">
    <location>
        <begin position="137"/>
        <end position="160"/>
    </location>
</feature>
<dbReference type="GO" id="GO:0005783">
    <property type="term" value="C:endoplasmic reticulum"/>
    <property type="evidence" value="ECO:0007669"/>
    <property type="project" value="TreeGrafter"/>
</dbReference>
<gene>
    <name evidence="9" type="ORF">PECUL_23A049349</name>
</gene>
<keyword evidence="6 8" id="KW-0472">Membrane</keyword>
<evidence type="ECO:0000256" key="6">
    <source>
        <dbReference type="ARBA" id="ARBA00023136"/>
    </source>
</evidence>
<keyword evidence="3 8" id="KW-0812">Transmembrane</keyword>
<comment type="similarity">
    <text evidence="2">Belongs to the cation diffusion facilitator (CDF) transporter (TC 2.A.4) family. SLC30A subfamily.</text>
</comment>
<dbReference type="EMBL" id="OW240920">
    <property type="protein sequence ID" value="CAH2314680.1"/>
    <property type="molecule type" value="Genomic_DNA"/>
</dbReference>
<protein>
    <submittedName>
        <fullName evidence="9">Zinc transporter 1</fullName>
    </submittedName>
</protein>
<dbReference type="GO" id="GO:0005385">
    <property type="term" value="F:zinc ion transmembrane transporter activity"/>
    <property type="evidence" value="ECO:0007669"/>
    <property type="project" value="TreeGrafter"/>
</dbReference>
<accession>A0AAD1SYK3</accession>
<evidence type="ECO:0000256" key="3">
    <source>
        <dbReference type="ARBA" id="ARBA00022692"/>
    </source>
</evidence>
<feature type="transmembrane region" description="Helical" evidence="8">
    <location>
        <begin position="180"/>
        <end position="203"/>
    </location>
</feature>
<keyword evidence="10" id="KW-1185">Reference proteome</keyword>
<name>A0AAD1SYK3_PELCU</name>
<dbReference type="InterPro" id="IPR027469">
    <property type="entry name" value="Cation_efflux_TMD_sf"/>
</dbReference>
<dbReference type="Proteomes" id="UP001295444">
    <property type="component" value="Chromosome 09"/>
</dbReference>
<dbReference type="AlphaFoldDB" id="A0AAD1SYK3"/>
<dbReference type="PANTHER" id="PTHR45820:SF8">
    <property type="entry name" value="ZINC TRANSPORTER PROTEIN DDB_G0282067-RELATED"/>
    <property type="match status" value="1"/>
</dbReference>
<feature type="transmembrane region" description="Helical" evidence="8">
    <location>
        <begin position="64"/>
        <end position="86"/>
    </location>
</feature>
<dbReference type="Gene3D" id="1.20.1510.10">
    <property type="entry name" value="Cation efflux protein transmembrane domain"/>
    <property type="match status" value="1"/>
</dbReference>
<dbReference type="GO" id="GO:0010312">
    <property type="term" value="P:detoxification of zinc ion"/>
    <property type="evidence" value="ECO:0007669"/>
    <property type="project" value="TreeGrafter"/>
</dbReference>
<dbReference type="SUPFAM" id="SSF161111">
    <property type="entry name" value="Cation efflux protein transmembrane domain-like"/>
    <property type="match status" value="1"/>
</dbReference>
<keyword evidence="4" id="KW-0862">Zinc</keyword>